<accession>A0A251ZXT9</accession>
<dbReference type="AlphaFoldDB" id="A0A251ZXT9"/>
<gene>
    <name evidence="1" type="ORF">HK18_02735</name>
</gene>
<protein>
    <submittedName>
        <fullName evidence="1">Uncharacterized protein</fullName>
    </submittedName>
</protein>
<keyword evidence="2" id="KW-1185">Reference proteome</keyword>
<sequence>MSLLLCVTACADNNASTPTPASQKRINQTRSFNAPNQNILLQAVLATLQDQGYNIVRANSNNAEITAQRDGDILISVIVYPTGKQQFSVRANAQHFVGNSGFFSNNQTGYEVIMDPIFYQKEFFDPLSKSLFLQKENLSN</sequence>
<dbReference type="RefSeq" id="WP_086631799.1">
    <property type="nucleotide sequence ID" value="NZ_JOPB01000001.1"/>
</dbReference>
<name>A0A251ZXT9_9PROT</name>
<dbReference type="EMBL" id="JOPB01000001">
    <property type="protein sequence ID" value="OUI79488.1"/>
    <property type="molecule type" value="Genomic_DNA"/>
</dbReference>
<reference evidence="2" key="1">
    <citation type="submission" date="2014-06" db="EMBL/GenBank/DDBJ databases">
        <authorList>
            <person name="Winans N.J."/>
            <person name="Newell P.D."/>
            <person name="Douglas A.E."/>
        </authorList>
    </citation>
    <scope>NUCLEOTIDE SEQUENCE [LARGE SCALE GENOMIC DNA]</scope>
    <source>
        <strain evidence="2">DmL_052</strain>
    </source>
</reference>
<comment type="caution">
    <text evidence="1">The sequence shown here is derived from an EMBL/GenBank/DDBJ whole genome shotgun (WGS) entry which is preliminary data.</text>
</comment>
<dbReference type="Proteomes" id="UP000194946">
    <property type="component" value="Unassembled WGS sequence"/>
</dbReference>
<evidence type="ECO:0000313" key="1">
    <source>
        <dbReference type="EMBL" id="OUI79488.1"/>
    </source>
</evidence>
<evidence type="ECO:0000313" key="2">
    <source>
        <dbReference type="Proteomes" id="UP000194946"/>
    </source>
</evidence>
<organism evidence="1 2">
    <name type="scientific">Commensalibacter intestini</name>
    <dbReference type="NCBI Taxonomy" id="479936"/>
    <lineage>
        <taxon>Bacteria</taxon>
        <taxon>Pseudomonadati</taxon>
        <taxon>Pseudomonadota</taxon>
        <taxon>Alphaproteobacteria</taxon>
        <taxon>Acetobacterales</taxon>
        <taxon>Acetobacteraceae</taxon>
    </lineage>
</organism>
<proteinExistence type="predicted"/>